<proteinExistence type="inferred from homology"/>
<dbReference type="RefSeq" id="WP_343764435.1">
    <property type="nucleotide sequence ID" value="NZ_BAAAFG010000005.1"/>
</dbReference>
<feature type="transmembrane region" description="Helical" evidence="6">
    <location>
        <begin position="388"/>
        <end position="408"/>
    </location>
</feature>
<keyword evidence="4" id="KW-0802">TPR repeat</keyword>
<keyword evidence="6" id="KW-0472">Membrane</keyword>
<dbReference type="SUPFAM" id="SSF48452">
    <property type="entry name" value="TPR-like"/>
    <property type="match status" value="3"/>
</dbReference>
<dbReference type="InterPro" id="IPR019734">
    <property type="entry name" value="TPR_rpt"/>
</dbReference>
<gene>
    <name evidence="8" type="ORF">GCM10009117_09030</name>
</gene>
<keyword evidence="6" id="KW-0812">Transmembrane</keyword>
<name>A0ABN1MF40_9FLAO</name>
<evidence type="ECO:0000256" key="1">
    <source>
        <dbReference type="ARBA" id="ARBA00004496"/>
    </source>
</evidence>
<accession>A0ABN1MF40</accession>
<dbReference type="EMBL" id="BAAAFG010000005">
    <property type="protein sequence ID" value="GAA0871757.1"/>
    <property type="molecule type" value="Genomic_DNA"/>
</dbReference>
<dbReference type="SUPFAM" id="SSF46894">
    <property type="entry name" value="C-terminal effector domain of the bipartite response regulators"/>
    <property type="match status" value="1"/>
</dbReference>
<evidence type="ECO:0000256" key="7">
    <source>
        <dbReference type="SAM" id="SignalP"/>
    </source>
</evidence>
<dbReference type="InterPro" id="IPR011990">
    <property type="entry name" value="TPR-like_helical_dom_sf"/>
</dbReference>
<evidence type="ECO:0008006" key="10">
    <source>
        <dbReference type="Google" id="ProtNLM"/>
    </source>
</evidence>
<dbReference type="InterPro" id="IPR051476">
    <property type="entry name" value="Bac_ResReg_Asp_Phosphatase"/>
</dbReference>
<evidence type="ECO:0000256" key="4">
    <source>
        <dbReference type="ARBA" id="ARBA00022803"/>
    </source>
</evidence>
<reference evidence="8 9" key="1">
    <citation type="journal article" date="2019" name="Int. J. Syst. Evol. Microbiol.">
        <title>The Global Catalogue of Microorganisms (GCM) 10K type strain sequencing project: providing services to taxonomists for standard genome sequencing and annotation.</title>
        <authorList>
            <consortium name="The Broad Institute Genomics Platform"/>
            <consortium name="The Broad Institute Genome Sequencing Center for Infectious Disease"/>
            <person name="Wu L."/>
            <person name="Ma J."/>
        </authorList>
    </citation>
    <scope>NUCLEOTIDE SEQUENCE [LARGE SCALE GENOMIC DNA]</scope>
    <source>
        <strain evidence="8 9">JCM 16082</strain>
    </source>
</reference>
<keyword evidence="7" id="KW-0732">Signal</keyword>
<dbReference type="Gene3D" id="1.25.40.10">
    <property type="entry name" value="Tetratricopeptide repeat domain"/>
    <property type="match status" value="2"/>
</dbReference>
<dbReference type="PANTHER" id="PTHR46630:SF1">
    <property type="entry name" value="TETRATRICOPEPTIDE REPEAT PROTEIN 29"/>
    <property type="match status" value="1"/>
</dbReference>
<evidence type="ECO:0000256" key="3">
    <source>
        <dbReference type="ARBA" id="ARBA00022737"/>
    </source>
</evidence>
<comment type="similarity">
    <text evidence="5">Belongs to the Rap family.</text>
</comment>
<dbReference type="Gene3D" id="1.10.10.10">
    <property type="entry name" value="Winged helix-like DNA-binding domain superfamily/Winged helix DNA-binding domain"/>
    <property type="match status" value="1"/>
</dbReference>
<protein>
    <recommendedName>
        <fullName evidence="10">Tetratricopeptide repeat protein</fullName>
    </recommendedName>
</protein>
<dbReference type="InterPro" id="IPR016032">
    <property type="entry name" value="Sig_transdc_resp-reg_C-effctor"/>
</dbReference>
<comment type="caution">
    <text evidence="8">The sequence shown here is derived from an EMBL/GenBank/DDBJ whole genome shotgun (WGS) entry which is preliminary data.</text>
</comment>
<organism evidence="8 9">
    <name type="scientific">Gangjinia marincola</name>
    <dbReference type="NCBI Taxonomy" id="578463"/>
    <lineage>
        <taxon>Bacteria</taxon>
        <taxon>Pseudomonadati</taxon>
        <taxon>Bacteroidota</taxon>
        <taxon>Flavobacteriia</taxon>
        <taxon>Flavobacteriales</taxon>
        <taxon>Flavobacteriaceae</taxon>
        <taxon>Gangjinia</taxon>
    </lineage>
</organism>
<dbReference type="PROSITE" id="PS51257">
    <property type="entry name" value="PROKAR_LIPOPROTEIN"/>
    <property type="match status" value="1"/>
</dbReference>
<keyword evidence="2" id="KW-0963">Cytoplasm</keyword>
<dbReference type="PANTHER" id="PTHR46630">
    <property type="entry name" value="TETRATRICOPEPTIDE REPEAT PROTEIN 29"/>
    <property type="match status" value="1"/>
</dbReference>
<feature type="signal peptide" evidence="7">
    <location>
        <begin position="1"/>
        <end position="18"/>
    </location>
</feature>
<evidence type="ECO:0000313" key="8">
    <source>
        <dbReference type="EMBL" id="GAA0871757.1"/>
    </source>
</evidence>
<evidence type="ECO:0000256" key="5">
    <source>
        <dbReference type="ARBA" id="ARBA00038253"/>
    </source>
</evidence>
<keyword evidence="9" id="KW-1185">Reference proteome</keyword>
<sequence length="569" mass="65318">MKKILFYLILSVSLSCFAQDSSTLKNQLKGLIDSSDVYYAFDKQKANIFLQKALVQAEQNNLINLLAPIHKKIAVVYSNYGSREDIDKSFYHNTTALELYRRIGDSTGVFQVLSNSANLYNQQGDYNQAIRYNRWARDVLDVLAEYDELNLDKSASYATAAFTYHNLKLYDSAVINYKKAYDYAQRYNLDKPIEKKSNFEVYSLANMGQSYLRLGEREQAYIAFSESYSAIKKTNDSLGIAQLANFFGGLLLKEEEEQKAITYIKEALNLSKNSSAYPIHMASLIKMTQVYMKGDISDSSSFYIDKAIELGLEKSLSGKLAFAYELKAKILEKKGDSVSSLHYYRLADKLEDSLNLVKNANDALVSMANEEVKEKQKIIAENSVEREWFMFAVIVLSVITLGLVVLLGKRYYHAKQNKVAESTHTIKHRVLVTENARTAIQADTLTEINRLVDLLIKNNLSEEERSTQINKIRDLTRHQIELEDNWEQFFVHFNKVHPQYMNKLSRTYDLSTSDLKLCAFIIMNLTNKEIAQILNITPASLHVMVHRLKKKFDLPKNKNVYQFLKRLAN</sequence>
<evidence type="ECO:0000313" key="9">
    <source>
        <dbReference type="Proteomes" id="UP001500507"/>
    </source>
</evidence>
<evidence type="ECO:0000256" key="6">
    <source>
        <dbReference type="SAM" id="Phobius"/>
    </source>
</evidence>
<evidence type="ECO:0000256" key="2">
    <source>
        <dbReference type="ARBA" id="ARBA00022490"/>
    </source>
</evidence>
<keyword evidence="6" id="KW-1133">Transmembrane helix</keyword>
<dbReference type="InterPro" id="IPR036388">
    <property type="entry name" value="WH-like_DNA-bd_sf"/>
</dbReference>
<dbReference type="Proteomes" id="UP001500507">
    <property type="component" value="Unassembled WGS sequence"/>
</dbReference>
<keyword evidence="3" id="KW-0677">Repeat</keyword>
<comment type="subcellular location">
    <subcellularLocation>
        <location evidence="1">Cytoplasm</location>
    </subcellularLocation>
</comment>
<feature type="chain" id="PRO_5047435598" description="Tetratricopeptide repeat protein" evidence="7">
    <location>
        <begin position="19"/>
        <end position="569"/>
    </location>
</feature>
<dbReference type="SMART" id="SM00028">
    <property type="entry name" value="TPR"/>
    <property type="match status" value="5"/>
</dbReference>